<sequence>MEVFMQELSIPKHQIRETECPNRYVLLVHKSWLRALSQGKVPKEFPTYGLADALEWPTENETGPWSRIYAAVSTPETGMGQKGKQKKAKLSYASVPISVLASVLGNFPCCKSKAPLGARL</sequence>
<dbReference type="VEuPathDB" id="VectorBase:AMAM016913"/>
<name>A0A182T050_9DIPT</name>
<reference evidence="1" key="2">
    <citation type="submission" date="2020-05" db="UniProtKB">
        <authorList>
            <consortium name="EnsemblMetazoa"/>
        </authorList>
    </citation>
    <scope>IDENTIFICATION</scope>
    <source>
        <strain evidence="1">maculatus3</strain>
    </source>
</reference>
<reference evidence="2" key="1">
    <citation type="submission" date="2013-09" db="EMBL/GenBank/DDBJ databases">
        <title>The Genome Sequence of Anopheles maculatus species B.</title>
        <authorList>
            <consortium name="The Broad Institute Genomics Platform"/>
            <person name="Neafsey D.E."/>
            <person name="Besansky N."/>
            <person name="Howell P."/>
            <person name="Walton C."/>
            <person name="Young S.K."/>
            <person name="Zeng Q."/>
            <person name="Gargeya S."/>
            <person name="Fitzgerald M."/>
            <person name="Haas B."/>
            <person name="Abouelleil A."/>
            <person name="Allen A.W."/>
            <person name="Alvarado L."/>
            <person name="Arachchi H.M."/>
            <person name="Berlin A.M."/>
            <person name="Chapman S.B."/>
            <person name="Gainer-Dewar J."/>
            <person name="Goldberg J."/>
            <person name="Griggs A."/>
            <person name="Gujja S."/>
            <person name="Hansen M."/>
            <person name="Howarth C."/>
            <person name="Imamovic A."/>
            <person name="Ireland A."/>
            <person name="Larimer J."/>
            <person name="McCowan C."/>
            <person name="Murphy C."/>
            <person name="Pearson M."/>
            <person name="Poon T.W."/>
            <person name="Priest M."/>
            <person name="Roberts A."/>
            <person name="Saif S."/>
            <person name="Shea T."/>
            <person name="Sisk P."/>
            <person name="Sykes S."/>
            <person name="Wortman J."/>
            <person name="Nusbaum C."/>
            <person name="Birren B."/>
        </authorList>
    </citation>
    <scope>NUCLEOTIDE SEQUENCE [LARGE SCALE GENOMIC DNA]</scope>
    <source>
        <strain evidence="2">maculatus3</strain>
    </source>
</reference>
<dbReference type="EnsemblMetazoa" id="AMAM016913-RA">
    <property type="protein sequence ID" value="AMAM016913-PA"/>
    <property type="gene ID" value="AMAM016913"/>
</dbReference>
<evidence type="ECO:0000313" key="1">
    <source>
        <dbReference type="EnsemblMetazoa" id="AMAM016913-PA"/>
    </source>
</evidence>
<organism evidence="1 2">
    <name type="scientific">Anopheles maculatus</name>
    <dbReference type="NCBI Taxonomy" id="74869"/>
    <lineage>
        <taxon>Eukaryota</taxon>
        <taxon>Metazoa</taxon>
        <taxon>Ecdysozoa</taxon>
        <taxon>Arthropoda</taxon>
        <taxon>Hexapoda</taxon>
        <taxon>Insecta</taxon>
        <taxon>Pterygota</taxon>
        <taxon>Neoptera</taxon>
        <taxon>Endopterygota</taxon>
        <taxon>Diptera</taxon>
        <taxon>Nematocera</taxon>
        <taxon>Culicoidea</taxon>
        <taxon>Culicidae</taxon>
        <taxon>Anophelinae</taxon>
        <taxon>Anopheles</taxon>
        <taxon>Anopheles maculatus group</taxon>
    </lineage>
</organism>
<protein>
    <submittedName>
        <fullName evidence="1">Uncharacterized protein</fullName>
    </submittedName>
</protein>
<dbReference type="AlphaFoldDB" id="A0A182T050"/>
<dbReference type="Proteomes" id="UP000075901">
    <property type="component" value="Unassembled WGS sequence"/>
</dbReference>
<keyword evidence="2" id="KW-1185">Reference proteome</keyword>
<proteinExistence type="predicted"/>
<evidence type="ECO:0000313" key="2">
    <source>
        <dbReference type="Proteomes" id="UP000075901"/>
    </source>
</evidence>
<accession>A0A182T050</accession>